<evidence type="ECO:0000313" key="3">
    <source>
        <dbReference type="Proteomes" id="UP001239782"/>
    </source>
</evidence>
<dbReference type="Pfam" id="PF09982">
    <property type="entry name" value="LpxR"/>
    <property type="match status" value="1"/>
</dbReference>
<sequence>MRILRTLVKYFSCFSLLTSVSVTAQEDKWNSITLDNDLFIGDDSGYSNGLRYSYYKSNDAGLVEPGLLNYSMLWSLDLTHVKASYKASTFGQSIVTPRDIRVSEEQPNDVPYSGLMSFTQILVIDHGNYADRVSSTLGIIGPNSGAENTQKVIHKLTGSDIPKGWKYQLGNEFVFQFSRGRAWRTWASQSDNFDLVTGYDLKIGTLESSVSWGGMMRYGRDMALTYSSALLNDDRASNPVNINGGWFFYAGIEGRYMHNIIFLDGNTFKDSPSIDYPPFQFNGVFGFTYAWEEISISIAINNIDVFASSSNNEDIKEYGSFTLLWRL</sequence>
<accession>A0AA51X7D0</accession>
<organism evidence="2 3">
    <name type="scientific">Pleionea litopenaei</name>
    <dbReference type="NCBI Taxonomy" id="3070815"/>
    <lineage>
        <taxon>Bacteria</taxon>
        <taxon>Pseudomonadati</taxon>
        <taxon>Pseudomonadota</taxon>
        <taxon>Gammaproteobacteria</taxon>
        <taxon>Oceanospirillales</taxon>
        <taxon>Pleioneaceae</taxon>
        <taxon>Pleionea</taxon>
    </lineage>
</organism>
<protein>
    <submittedName>
        <fullName evidence="2">Lipid A deacylase LpxR family protein</fullName>
    </submittedName>
</protein>
<dbReference type="InterPro" id="IPR018707">
    <property type="entry name" value="LpxR"/>
</dbReference>
<feature type="signal peptide" evidence="1">
    <location>
        <begin position="1"/>
        <end position="24"/>
    </location>
</feature>
<dbReference type="Gene3D" id="2.40.128.140">
    <property type="entry name" value="Outer membrane protein"/>
    <property type="match status" value="1"/>
</dbReference>
<dbReference type="RefSeq" id="WP_309202944.1">
    <property type="nucleotide sequence ID" value="NZ_CP133548.1"/>
</dbReference>
<dbReference type="Proteomes" id="UP001239782">
    <property type="component" value="Chromosome"/>
</dbReference>
<dbReference type="InterPro" id="IPR037107">
    <property type="entry name" value="Put_OMP_sf"/>
</dbReference>
<dbReference type="EMBL" id="CP133548">
    <property type="protein sequence ID" value="WMS87789.1"/>
    <property type="molecule type" value="Genomic_DNA"/>
</dbReference>
<name>A0AA51X7D0_9GAMM</name>
<keyword evidence="1" id="KW-0732">Signal</keyword>
<gene>
    <name evidence="2" type="ORF">Q9312_02415</name>
</gene>
<proteinExistence type="predicted"/>
<dbReference type="AlphaFoldDB" id="A0AA51X7D0"/>
<reference evidence="2 3" key="1">
    <citation type="submission" date="2023-08" db="EMBL/GenBank/DDBJ databases">
        <title>Pleionea litopenaei sp. nov., isolated from stomach of juvenile Litopenaeus vannamei.</title>
        <authorList>
            <person name="Rho A.M."/>
            <person name="Hwang C.Y."/>
        </authorList>
    </citation>
    <scope>NUCLEOTIDE SEQUENCE [LARGE SCALE GENOMIC DNA]</scope>
    <source>
        <strain evidence="2 3">HL-JVS1</strain>
    </source>
</reference>
<evidence type="ECO:0000313" key="2">
    <source>
        <dbReference type="EMBL" id="WMS87789.1"/>
    </source>
</evidence>
<evidence type="ECO:0000256" key="1">
    <source>
        <dbReference type="SAM" id="SignalP"/>
    </source>
</evidence>
<dbReference type="KEGG" id="plei:Q9312_02415"/>
<keyword evidence="3" id="KW-1185">Reference proteome</keyword>
<feature type="chain" id="PRO_5041273137" evidence="1">
    <location>
        <begin position="25"/>
        <end position="327"/>
    </location>
</feature>